<dbReference type="InterPro" id="IPR011990">
    <property type="entry name" value="TPR-like_helical_dom_sf"/>
</dbReference>
<reference evidence="6" key="1">
    <citation type="journal article" date="2019" name="Int. J. Syst. Evol. Microbiol.">
        <title>The Global Catalogue of Microorganisms (GCM) 10K type strain sequencing project: providing services to taxonomists for standard genome sequencing and annotation.</title>
        <authorList>
            <consortium name="The Broad Institute Genomics Platform"/>
            <consortium name="The Broad Institute Genome Sequencing Center for Infectious Disease"/>
            <person name="Wu L."/>
            <person name="Ma J."/>
        </authorList>
    </citation>
    <scope>NUCLEOTIDE SEQUENCE [LARGE SCALE GENOMIC DNA]</scope>
    <source>
        <strain evidence="6">CGMCC 4.7405</strain>
    </source>
</reference>
<gene>
    <name evidence="5" type="ORF">ACFOWZ_04135</name>
</gene>
<dbReference type="Gene3D" id="3.40.50.300">
    <property type="entry name" value="P-loop containing nucleotide triphosphate hydrolases"/>
    <property type="match status" value="1"/>
</dbReference>
<comment type="caution">
    <text evidence="5">The sequence shown here is derived from an EMBL/GenBank/DDBJ whole genome shotgun (WGS) entry which is preliminary data.</text>
</comment>
<evidence type="ECO:0000259" key="4">
    <source>
        <dbReference type="PROSITE" id="PS50043"/>
    </source>
</evidence>
<dbReference type="InterPro" id="IPR003593">
    <property type="entry name" value="AAA+_ATPase"/>
</dbReference>
<dbReference type="Proteomes" id="UP001595690">
    <property type="component" value="Unassembled WGS sequence"/>
</dbReference>
<dbReference type="SUPFAM" id="SSF48452">
    <property type="entry name" value="TPR-like"/>
    <property type="match status" value="1"/>
</dbReference>
<dbReference type="InterPro" id="IPR000792">
    <property type="entry name" value="Tscrpt_reg_LuxR_C"/>
</dbReference>
<organism evidence="5 6">
    <name type="scientific">Lentzea rhizosphaerae</name>
    <dbReference type="NCBI Taxonomy" id="2041025"/>
    <lineage>
        <taxon>Bacteria</taxon>
        <taxon>Bacillati</taxon>
        <taxon>Actinomycetota</taxon>
        <taxon>Actinomycetes</taxon>
        <taxon>Pseudonocardiales</taxon>
        <taxon>Pseudonocardiaceae</taxon>
        <taxon>Lentzea</taxon>
    </lineage>
</organism>
<dbReference type="Pfam" id="PF13191">
    <property type="entry name" value="AAA_16"/>
    <property type="match status" value="1"/>
</dbReference>
<evidence type="ECO:0000256" key="2">
    <source>
        <dbReference type="ARBA" id="ARBA00023125"/>
    </source>
</evidence>
<keyword evidence="6" id="KW-1185">Reference proteome</keyword>
<protein>
    <submittedName>
        <fullName evidence="5">BREX system ATP-binding domain-containing protein</fullName>
    </submittedName>
</protein>
<dbReference type="InterPro" id="IPR027417">
    <property type="entry name" value="P-loop_NTPase"/>
</dbReference>
<dbReference type="CDD" id="cd06170">
    <property type="entry name" value="LuxR_C_like"/>
    <property type="match status" value="1"/>
</dbReference>
<keyword evidence="2" id="KW-0238">DNA-binding</keyword>
<keyword evidence="3" id="KW-0804">Transcription</keyword>
<proteinExistence type="predicted"/>
<dbReference type="RefSeq" id="WP_382368875.1">
    <property type="nucleotide sequence ID" value="NZ_JBHRZI010000005.1"/>
</dbReference>
<name>A0ABV8BL51_9PSEU</name>
<evidence type="ECO:0000256" key="3">
    <source>
        <dbReference type="ARBA" id="ARBA00023163"/>
    </source>
</evidence>
<accession>A0ABV8BL51</accession>
<dbReference type="PANTHER" id="PTHR44688:SF16">
    <property type="entry name" value="DNA-BINDING TRANSCRIPTIONAL ACTIVATOR DEVR_DOSR"/>
    <property type="match status" value="1"/>
</dbReference>
<evidence type="ECO:0000313" key="6">
    <source>
        <dbReference type="Proteomes" id="UP001595690"/>
    </source>
</evidence>
<dbReference type="PANTHER" id="PTHR44688">
    <property type="entry name" value="DNA-BINDING TRANSCRIPTIONAL ACTIVATOR DEVR_DOSR"/>
    <property type="match status" value="1"/>
</dbReference>
<dbReference type="Gene3D" id="1.25.40.10">
    <property type="entry name" value="Tetratricopeptide repeat domain"/>
    <property type="match status" value="1"/>
</dbReference>
<sequence length="902" mass="96368">MHLCEPPVPPDLIGLEQRLDVVARGHDAVLFVEGGAGTGKTTLLRAAASAAERRGFVVLSTGASRYESHLEFNLVRRLCGWADEAPDRDSPGGQEDLQAACRDVHRTVLAAARQAPVLIVVDDLHWCDLSSLHCLAFLSRRTSGWPVAILCSKLSGANGPDPVLLGEMLRSHSSTSRIRLGPLPGTALRDLVAQALGSVPPGLPAALAWWCGRNPFLVGEVLEALTWYSELPSSISEVVPPSIHPWLLGRLPDTAPACAQVAQAVALLGDHARLPLVSEVAGVSSTDAAHAVMAMTELGLLRTGDTVAFQHPVVAAAVRNAISPVERPVLHLVAAEKLQRSQASPRAVVSFLLGSDAVESPLATQLFIDVVHGLHESETAQARVPLLRQLLSRSLPDEARMKIVHLLGLAELELAPSQAAEHLAEAYQMTDVRHRAAVAIQQAQALHSLGRAEEAVALLEEVVSSTSEDEPLRTRIELQLVTTAIDDPALRAAALRATRRLQRAKHTDGAERIAATLTGAVACDVEPGEAWRLLAPTGSPGLPLAWLMTARAVLSTGHYDRILPYTTEWVTAKRQGPVREVLARSLRAEVLLRLGRVTEAAVDADAALAVLSTLDGEVRQAPLMAALGPLVDTVLERGDLEVASRLLADTELDADAPPRWHRVTLLLGRGRLRQALGDPVGGLSDVLRCGELLSSWGDRGPYAVPWRVHAVRALLALGDRDTARRLADEELAEARSQGCRAHRLGVALCSAGQAVGGNAGLDLLMESINVLEDSDAQLDLAVALGELGSALSRAGRARDARHRLKQGCALADEAGATVLSNALERKLREAGGRARGRVHGVDSLTATERQVARLAVGGRTNKEIASTLFVTRRTVEMHLTQVYRKLRITGRSELSDMLGHDS</sequence>
<dbReference type="SUPFAM" id="SSF52540">
    <property type="entry name" value="P-loop containing nucleoside triphosphate hydrolases"/>
    <property type="match status" value="1"/>
</dbReference>
<evidence type="ECO:0000256" key="1">
    <source>
        <dbReference type="ARBA" id="ARBA00023015"/>
    </source>
</evidence>
<dbReference type="SMART" id="SM00421">
    <property type="entry name" value="HTH_LUXR"/>
    <property type="match status" value="1"/>
</dbReference>
<dbReference type="InterPro" id="IPR036388">
    <property type="entry name" value="WH-like_DNA-bd_sf"/>
</dbReference>
<dbReference type="SUPFAM" id="SSF46894">
    <property type="entry name" value="C-terminal effector domain of the bipartite response regulators"/>
    <property type="match status" value="1"/>
</dbReference>
<dbReference type="Pfam" id="PF00196">
    <property type="entry name" value="GerE"/>
    <property type="match status" value="1"/>
</dbReference>
<dbReference type="InterPro" id="IPR041664">
    <property type="entry name" value="AAA_16"/>
</dbReference>
<keyword evidence="1" id="KW-0805">Transcription regulation</keyword>
<evidence type="ECO:0000313" key="5">
    <source>
        <dbReference type="EMBL" id="MFC3890650.1"/>
    </source>
</evidence>
<dbReference type="GO" id="GO:0005524">
    <property type="term" value="F:ATP binding"/>
    <property type="evidence" value="ECO:0007669"/>
    <property type="project" value="UniProtKB-KW"/>
</dbReference>
<dbReference type="InterPro" id="IPR016032">
    <property type="entry name" value="Sig_transdc_resp-reg_C-effctor"/>
</dbReference>
<feature type="domain" description="HTH luxR-type" evidence="4">
    <location>
        <begin position="837"/>
        <end position="902"/>
    </location>
</feature>
<keyword evidence="5" id="KW-0067">ATP-binding</keyword>
<dbReference type="Gene3D" id="1.10.10.10">
    <property type="entry name" value="Winged helix-like DNA-binding domain superfamily/Winged helix DNA-binding domain"/>
    <property type="match status" value="1"/>
</dbReference>
<dbReference type="PRINTS" id="PR00038">
    <property type="entry name" value="HTHLUXR"/>
</dbReference>
<dbReference type="SMART" id="SM00382">
    <property type="entry name" value="AAA"/>
    <property type="match status" value="1"/>
</dbReference>
<dbReference type="PROSITE" id="PS50043">
    <property type="entry name" value="HTH_LUXR_2"/>
    <property type="match status" value="1"/>
</dbReference>
<dbReference type="EMBL" id="JBHRZI010000005">
    <property type="protein sequence ID" value="MFC3890650.1"/>
    <property type="molecule type" value="Genomic_DNA"/>
</dbReference>
<keyword evidence="5" id="KW-0547">Nucleotide-binding</keyword>